<dbReference type="Gene3D" id="1.25.10.10">
    <property type="entry name" value="Leucine-rich Repeat Variant"/>
    <property type="match status" value="1"/>
</dbReference>
<dbReference type="InParanoid" id="A9UPW3"/>
<dbReference type="GeneID" id="5887369"/>
<evidence type="ECO:0000313" key="2">
    <source>
        <dbReference type="EMBL" id="EDQ92945.1"/>
    </source>
</evidence>
<accession>A9UPW3</accession>
<evidence type="ECO:0000256" key="1">
    <source>
        <dbReference type="SAM" id="Coils"/>
    </source>
</evidence>
<dbReference type="eggNOG" id="KOG0891">
    <property type="taxonomic scope" value="Eukaryota"/>
</dbReference>
<dbReference type="Proteomes" id="UP000001357">
    <property type="component" value="Unassembled WGS sequence"/>
</dbReference>
<dbReference type="AlphaFoldDB" id="A9UPW3"/>
<keyword evidence="3" id="KW-1185">Reference proteome</keyword>
<gene>
    <name evidence="2" type="ORF">MONBRDRAFT_5088</name>
</gene>
<dbReference type="InterPro" id="IPR011989">
    <property type="entry name" value="ARM-like"/>
</dbReference>
<keyword evidence="1" id="KW-0175">Coiled coil</keyword>
<protein>
    <recommendedName>
        <fullName evidence="4">TOG domain-containing protein</fullName>
    </recommendedName>
</protein>
<name>A9UPW3_MONBE</name>
<dbReference type="SUPFAM" id="SSF48371">
    <property type="entry name" value="ARM repeat"/>
    <property type="match status" value="1"/>
</dbReference>
<sequence>MAATGWHAERPALATTAEGQASAPERFDLTSIFGDLSSKDKRLRDDAAVRLYRFVAKTSKRLDASELEVFMQQLLQEIARLLNTKTKHEQLGGIEAIDQIIRIPHSGVTTAVNCNQFGTYLRNVLPPTCNDLEVIKVAAEVLGRLATRGTGAMTPKFITMHSDRALEWLEHTSTRSEAKRYAAALVLHELCKAQPTHFYPYIPKVMRHIFVAVHDIKLSVRVAASHTLRTCLKLWRDRALYPSIYARIEEGLSVKREESIHGSLLAAAAFVDLTGQYMQQTHYFDSVRPCLDPCLSCCCRHFSHLLIFGMVDFRQVCDAALQFATHKSMLIQREILALIPKIANASPEGFVSYSSRTKTTGAFASSAIDFIMRCMQRDRDRGDGLVAFGKLASALGPLLQSQILQVRQVLVEIRLVLTK</sequence>
<dbReference type="InterPro" id="IPR016024">
    <property type="entry name" value="ARM-type_fold"/>
</dbReference>
<reference evidence="2 3" key="1">
    <citation type="journal article" date="2008" name="Nature">
        <title>The genome of the choanoflagellate Monosiga brevicollis and the origin of metazoans.</title>
        <authorList>
            <consortium name="JGI Sequencing"/>
            <person name="King N."/>
            <person name="Westbrook M.J."/>
            <person name="Young S.L."/>
            <person name="Kuo A."/>
            <person name="Abedin M."/>
            <person name="Chapman J."/>
            <person name="Fairclough S."/>
            <person name="Hellsten U."/>
            <person name="Isogai Y."/>
            <person name="Letunic I."/>
            <person name="Marr M."/>
            <person name="Pincus D."/>
            <person name="Putnam N."/>
            <person name="Rokas A."/>
            <person name="Wright K.J."/>
            <person name="Zuzow R."/>
            <person name="Dirks W."/>
            <person name="Good M."/>
            <person name="Goodstein D."/>
            <person name="Lemons D."/>
            <person name="Li W."/>
            <person name="Lyons J.B."/>
            <person name="Morris A."/>
            <person name="Nichols S."/>
            <person name="Richter D.J."/>
            <person name="Salamov A."/>
            <person name="Bork P."/>
            <person name="Lim W.A."/>
            <person name="Manning G."/>
            <person name="Miller W.T."/>
            <person name="McGinnis W."/>
            <person name="Shapiro H."/>
            <person name="Tjian R."/>
            <person name="Grigoriev I.V."/>
            <person name="Rokhsar D."/>
        </authorList>
    </citation>
    <scope>NUCLEOTIDE SEQUENCE [LARGE SCALE GENOMIC DNA]</scope>
    <source>
        <strain evidence="3">MX1 / ATCC 50154</strain>
    </source>
</reference>
<dbReference type="EMBL" id="CH991543">
    <property type="protein sequence ID" value="EDQ92945.1"/>
    <property type="molecule type" value="Genomic_DNA"/>
</dbReference>
<dbReference type="RefSeq" id="XP_001742707.1">
    <property type="nucleotide sequence ID" value="XM_001742655.1"/>
</dbReference>
<dbReference type="KEGG" id="mbr:MONBRDRAFT_5088"/>
<feature type="non-terminal residue" evidence="2">
    <location>
        <position position="419"/>
    </location>
</feature>
<evidence type="ECO:0000313" key="3">
    <source>
        <dbReference type="Proteomes" id="UP000001357"/>
    </source>
</evidence>
<evidence type="ECO:0008006" key="4">
    <source>
        <dbReference type="Google" id="ProtNLM"/>
    </source>
</evidence>
<proteinExistence type="predicted"/>
<organism evidence="2 3">
    <name type="scientific">Monosiga brevicollis</name>
    <name type="common">Choanoflagellate</name>
    <dbReference type="NCBI Taxonomy" id="81824"/>
    <lineage>
        <taxon>Eukaryota</taxon>
        <taxon>Choanoflagellata</taxon>
        <taxon>Craspedida</taxon>
        <taxon>Salpingoecidae</taxon>
        <taxon>Monosiga</taxon>
    </lineage>
</organism>
<feature type="coiled-coil region" evidence="1">
    <location>
        <begin position="64"/>
        <end position="91"/>
    </location>
</feature>
<dbReference type="STRING" id="81824.A9UPW3"/>